<dbReference type="SUPFAM" id="SSF47413">
    <property type="entry name" value="lambda repressor-like DNA-binding domains"/>
    <property type="match status" value="1"/>
</dbReference>
<dbReference type="InterPro" id="IPR001387">
    <property type="entry name" value="Cro/C1-type_HTH"/>
</dbReference>
<dbReference type="Proteomes" id="UP001597188">
    <property type="component" value="Unassembled WGS sequence"/>
</dbReference>
<dbReference type="Pfam" id="PF13443">
    <property type="entry name" value="HTH_26"/>
    <property type="match status" value="1"/>
</dbReference>
<dbReference type="SMART" id="SM00530">
    <property type="entry name" value="HTH_XRE"/>
    <property type="match status" value="1"/>
</dbReference>
<comment type="caution">
    <text evidence="2">The sequence shown here is derived from an EMBL/GenBank/DDBJ whole genome shotgun (WGS) entry which is preliminary data.</text>
</comment>
<name>A0ABW4BXG9_9LACO</name>
<accession>A0ABW4BXG9</accession>
<reference evidence="3" key="1">
    <citation type="journal article" date="2019" name="Int. J. Syst. Evol. Microbiol.">
        <title>The Global Catalogue of Microorganisms (GCM) 10K type strain sequencing project: providing services to taxonomists for standard genome sequencing and annotation.</title>
        <authorList>
            <consortium name="The Broad Institute Genomics Platform"/>
            <consortium name="The Broad Institute Genome Sequencing Center for Infectious Disease"/>
            <person name="Wu L."/>
            <person name="Ma J."/>
        </authorList>
    </citation>
    <scope>NUCLEOTIDE SEQUENCE [LARGE SCALE GENOMIC DNA]</scope>
    <source>
        <strain evidence="3">CCM 8931</strain>
    </source>
</reference>
<gene>
    <name evidence="2" type="ORF">ACFQ5L_00110</name>
</gene>
<dbReference type="Gene3D" id="1.10.260.40">
    <property type="entry name" value="lambda repressor-like DNA-binding domains"/>
    <property type="match status" value="1"/>
</dbReference>
<evidence type="ECO:0000313" key="2">
    <source>
        <dbReference type="EMBL" id="MFD1419363.1"/>
    </source>
</evidence>
<dbReference type="InterPro" id="IPR010982">
    <property type="entry name" value="Lambda_DNA-bd_dom_sf"/>
</dbReference>
<proteinExistence type="predicted"/>
<keyword evidence="3" id="KW-1185">Reference proteome</keyword>
<evidence type="ECO:0000313" key="3">
    <source>
        <dbReference type="Proteomes" id="UP001597188"/>
    </source>
</evidence>
<organism evidence="2 3">
    <name type="scientific">Lactiplantibacillus songbeiensis</name>
    <dbReference type="NCBI Taxonomy" id="2559920"/>
    <lineage>
        <taxon>Bacteria</taxon>
        <taxon>Bacillati</taxon>
        <taxon>Bacillota</taxon>
        <taxon>Bacilli</taxon>
        <taxon>Lactobacillales</taxon>
        <taxon>Lactobacillaceae</taxon>
        <taxon>Lactiplantibacillus</taxon>
    </lineage>
</organism>
<dbReference type="EMBL" id="JBHTOJ010000001">
    <property type="protein sequence ID" value="MFD1419363.1"/>
    <property type="molecule type" value="Genomic_DNA"/>
</dbReference>
<sequence length="69" mass="7726">MNNLSIILGERLLTIGYVSEETGLSRGTISTIYHRKADSVRLDTLKKICDCLQISLSELIEYTPQAPDK</sequence>
<dbReference type="CDD" id="cd00093">
    <property type="entry name" value="HTH_XRE"/>
    <property type="match status" value="1"/>
</dbReference>
<dbReference type="PROSITE" id="PS50943">
    <property type="entry name" value="HTH_CROC1"/>
    <property type="match status" value="1"/>
</dbReference>
<evidence type="ECO:0000259" key="1">
    <source>
        <dbReference type="PROSITE" id="PS50943"/>
    </source>
</evidence>
<feature type="domain" description="HTH cro/C1-type" evidence="1">
    <location>
        <begin position="13"/>
        <end position="59"/>
    </location>
</feature>
<protein>
    <submittedName>
        <fullName evidence="2">Helix-turn-helix domain-containing protein</fullName>
    </submittedName>
</protein>
<dbReference type="RefSeq" id="WP_137635626.1">
    <property type="nucleotide sequence ID" value="NZ_BJDL01000024.1"/>
</dbReference>